<dbReference type="GO" id="GO:0005615">
    <property type="term" value="C:extracellular space"/>
    <property type="evidence" value="ECO:0007669"/>
    <property type="project" value="UniProtKB-ARBA"/>
</dbReference>
<feature type="region of interest" description="Disordered" evidence="4">
    <location>
        <begin position="524"/>
        <end position="627"/>
    </location>
</feature>
<feature type="domain" description="Spaetzle" evidence="5">
    <location>
        <begin position="404"/>
        <end position="494"/>
    </location>
</feature>
<keyword evidence="2" id="KW-1015">Disulfide bond</keyword>
<dbReference type="AlphaFoldDB" id="A0AAN8XPV1"/>
<feature type="region of interest" description="Disordered" evidence="4">
    <location>
        <begin position="134"/>
        <end position="165"/>
    </location>
</feature>
<dbReference type="InterPro" id="IPR032104">
    <property type="entry name" value="Spaetzle"/>
</dbReference>
<feature type="region of interest" description="Disordered" evidence="4">
    <location>
        <begin position="201"/>
        <end position="239"/>
    </location>
</feature>
<reference evidence="6 7" key="1">
    <citation type="submission" date="2023-11" db="EMBL/GenBank/DDBJ databases">
        <title>Halocaridina rubra genome assembly.</title>
        <authorList>
            <person name="Smith C."/>
        </authorList>
    </citation>
    <scope>NUCLEOTIDE SEQUENCE [LARGE SCALE GENOMIC DNA]</scope>
    <source>
        <strain evidence="6">EP-1</strain>
        <tissue evidence="6">Whole</tissue>
    </source>
</reference>
<evidence type="ECO:0000256" key="1">
    <source>
        <dbReference type="ARBA" id="ARBA00022729"/>
    </source>
</evidence>
<name>A0AAN8XPV1_HALRR</name>
<organism evidence="6 7">
    <name type="scientific">Halocaridina rubra</name>
    <name type="common">Hawaiian red shrimp</name>
    <dbReference type="NCBI Taxonomy" id="373956"/>
    <lineage>
        <taxon>Eukaryota</taxon>
        <taxon>Metazoa</taxon>
        <taxon>Ecdysozoa</taxon>
        <taxon>Arthropoda</taxon>
        <taxon>Crustacea</taxon>
        <taxon>Multicrustacea</taxon>
        <taxon>Malacostraca</taxon>
        <taxon>Eumalacostraca</taxon>
        <taxon>Eucarida</taxon>
        <taxon>Decapoda</taxon>
        <taxon>Pleocyemata</taxon>
        <taxon>Caridea</taxon>
        <taxon>Atyoidea</taxon>
        <taxon>Atyidae</taxon>
        <taxon>Halocaridina</taxon>
    </lineage>
</organism>
<dbReference type="EMBL" id="JAXCGZ010004255">
    <property type="protein sequence ID" value="KAK7082025.1"/>
    <property type="molecule type" value="Genomic_DNA"/>
</dbReference>
<feature type="compositionally biased region" description="Pro residues" evidence="4">
    <location>
        <begin position="286"/>
        <end position="296"/>
    </location>
</feature>
<evidence type="ECO:0000256" key="4">
    <source>
        <dbReference type="SAM" id="MobiDB-lite"/>
    </source>
</evidence>
<dbReference type="GO" id="GO:0045087">
    <property type="term" value="P:innate immune response"/>
    <property type="evidence" value="ECO:0007669"/>
    <property type="project" value="TreeGrafter"/>
</dbReference>
<keyword evidence="7" id="KW-1185">Reference proteome</keyword>
<evidence type="ECO:0000313" key="7">
    <source>
        <dbReference type="Proteomes" id="UP001381693"/>
    </source>
</evidence>
<dbReference type="PANTHER" id="PTHR23199:SF12">
    <property type="entry name" value="NEUROTROPHIN 1-RELATED"/>
    <property type="match status" value="1"/>
</dbReference>
<dbReference type="GO" id="GO:0005121">
    <property type="term" value="F:Toll binding"/>
    <property type="evidence" value="ECO:0007669"/>
    <property type="project" value="TreeGrafter"/>
</dbReference>
<accession>A0AAN8XPV1</accession>
<sequence>MALEKLTASYLGHVLMRTTAKHRRAGAILAFTFLLLALVVVQTATTDTQGHVEDAEEDMQAESTRILSPAEEILNAARKAGYNLTLEVYDQAVASTDEEVEEMMPAPVAEAFISHRRRDNVDLIREQMIGMIFTGTPQPLGFRPRRPPPPPRSRPNFRINNPNGRLTVPYNPQGEDSIQHTRKVPAPENILKPLPFVPGPTMVKFPPHHKPPQSVPLPPRQPSGPRLRPRPTAAPKDSFHHVGDNFGNAVGPDFGPVSFTEFGNNNNFGFNNNFENDFKDFGQKPVRPPPPHSVPRPRPEPVRPVPHDTFGIGGGRENGCVKYTEDICLDATDYPHEAILSSLIRDPSRSDTMIAEVRTQSADDLVDGVSSTQESKYDYQHYFGNRRQGTENHAHRDFARDGGYLCPSEVKYARPKRARNSKGKWKYIVNMDKYSQTIRMEKCMKPGGACSYVSHHYRATCNQVYNYHRLLSWEDGRGLHMDIFKVPSCCSCHIQGYAYVFPPLNRRQQTSGSVQVSQRVPVPNRDANELAPGSNISEEAYSPVNYPNVPPVKTVPRRRPGVRGQGPNSGLRNITHSVNRSRPEEMTHFGNSGGSKPNGNPILIPDRSGFSPNFGSPDSRRRRPIAEEDDRVNYGYHPIIDFFNPYR</sequence>
<dbReference type="GO" id="GO:0021556">
    <property type="term" value="P:central nervous system formation"/>
    <property type="evidence" value="ECO:0007669"/>
    <property type="project" value="TreeGrafter"/>
</dbReference>
<feature type="compositionally biased region" description="Polar residues" evidence="4">
    <location>
        <begin position="568"/>
        <end position="580"/>
    </location>
</feature>
<feature type="compositionally biased region" description="Low complexity" evidence="4">
    <location>
        <begin position="154"/>
        <end position="163"/>
    </location>
</feature>
<keyword evidence="1" id="KW-0732">Signal</keyword>
<proteinExistence type="predicted"/>
<protein>
    <submittedName>
        <fullName evidence="6">Neurotrophin 1 Source FlyBase</fullName>
    </submittedName>
</protein>
<keyword evidence="3" id="KW-0325">Glycoprotein</keyword>
<dbReference type="Proteomes" id="UP001381693">
    <property type="component" value="Unassembled WGS sequence"/>
</dbReference>
<dbReference type="Pfam" id="PF16077">
    <property type="entry name" value="Spaetzle"/>
    <property type="match status" value="1"/>
</dbReference>
<dbReference type="PANTHER" id="PTHR23199">
    <property type="entry name" value="NEUROTROPHIN 1-RELATED"/>
    <property type="match status" value="1"/>
</dbReference>
<comment type="caution">
    <text evidence="6">The sequence shown here is derived from an EMBL/GenBank/DDBJ whole genome shotgun (WGS) entry which is preliminary data.</text>
</comment>
<dbReference type="InterPro" id="IPR029034">
    <property type="entry name" value="Cystine-knot_cytokine"/>
</dbReference>
<gene>
    <name evidence="6" type="primary">NT1_12</name>
    <name evidence="6" type="ORF">SK128_019167</name>
</gene>
<feature type="compositionally biased region" description="Pro residues" evidence="4">
    <location>
        <begin position="213"/>
        <end position="222"/>
    </location>
</feature>
<feature type="compositionally biased region" description="Low complexity" evidence="4">
    <location>
        <begin position="543"/>
        <end position="554"/>
    </location>
</feature>
<evidence type="ECO:0000256" key="3">
    <source>
        <dbReference type="ARBA" id="ARBA00023180"/>
    </source>
</evidence>
<dbReference type="GO" id="GO:0008083">
    <property type="term" value="F:growth factor activity"/>
    <property type="evidence" value="ECO:0007669"/>
    <property type="project" value="TreeGrafter"/>
</dbReference>
<evidence type="ECO:0000313" key="6">
    <source>
        <dbReference type="EMBL" id="KAK7082025.1"/>
    </source>
</evidence>
<dbReference type="Gene3D" id="2.10.90.10">
    <property type="entry name" value="Cystine-knot cytokines"/>
    <property type="match status" value="1"/>
</dbReference>
<evidence type="ECO:0000259" key="5">
    <source>
        <dbReference type="Pfam" id="PF16077"/>
    </source>
</evidence>
<dbReference type="InterPro" id="IPR052444">
    <property type="entry name" value="Spz/Toll_ligand-like"/>
</dbReference>
<dbReference type="SUPFAM" id="SSF57501">
    <property type="entry name" value="Cystine-knot cytokines"/>
    <property type="match status" value="1"/>
</dbReference>
<feature type="region of interest" description="Disordered" evidence="4">
    <location>
        <begin position="281"/>
        <end position="313"/>
    </location>
</feature>
<evidence type="ECO:0000256" key="2">
    <source>
        <dbReference type="ARBA" id="ARBA00023157"/>
    </source>
</evidence>